<evidence type="ECO:0000313" key="8">
    <source>
        <dbReference type="EMBL" id="BDZ38798.1"/>
    </source>
</evidence>
<feature type="coiled-coil region" evidence="6">
    <location>
        <begin position="94"/>
        <end position="121"/>
    </location>
</feature>
<feature type="transmembrane region" description="Helical" evidence="7">
    <location>
        <begin position="430"/>
        <end position="458"/>
    </location>
</feature>
<feature type="transmembrane region" description="Helical" evidence="7">
    <location>
        <begin position="178"/>
        <end position="198"/>
    </location>
</feature>
<feature type="transmembrane region" description="Helical" evidence="7">
    <location>
        <begin position="58"/>
        <end position="79"/>
    </location>
</feature>
<proteinExistence type="predicted"/>
<dbReference type="EMBL" id="AP027728">
    <property type="protein sequence ID" value="BDZ38798.1"/>
    <property type="molecule type" value="Genomic_DNA"/>
</dbReference>
<sequence>MTIAISGAILAAIMLVAVFAMLLTRRLREKYAVLWIIIALAMLLLGLFPQLLLSMTSLLGVVLPANLLFAMAILLLLGVSLHLSWEQSQSEDEIRRAAEELAILRGDYDELSREIAAMKEHNGAPRQEPPRTISHMAEPAAGRATRGGLRHILIATAIAGGIGYLIQLAVPIVAPDAYLDFATMWSATYLVVTCLSGIQQELTRASRRGPAGSGFRTWSRFAITSGITATGLVAVIFWVSGPRLFPAETLPFVGVVALATFGYCLVAAISGAVYGLTEWGAVAGMTVVDAVIRVILIASALLAGGSAILLGWATAVPFLLAALVIWLWVGRRIRHHLVIDVPMVRLFKNSAATVAASLSTGALISGLPMILKAFAPDAGVDLLASFILVITLTRAPLVVPLVALQGYLLVSFRDSAHGSASRILRWTTAVLGVVIVLAVAAAVAGPALMTWLFSGFLILTPMDFALIVLSAGLTGVMCITGPAVLAMNRHAWYTSGWVVSAGATIVVLLLPIEAHTRVVAALLMGPLLGAIVHVIAVARASAPTR</sequence>
<protein>
    <submittedName>
        <fullName evidence="8">Uncharacterized protein</fullName>
    </submittedName>
</protein>
<evidence type="ECO:0000256" key="3">
    <source>
        <dbReference type="ARBA" id="ARBA00022692"/>
    </source>
</evidence>
<evidence type="ECO:0000256" key="2">
    <source>
        <dbReference type="ARBA" id="ARBA00022475"/>
    </source>
</evidence>
<dbReference type="RefSeq" id="WP_286302675.1">
    <property type="nucleotide sequence ID" value="NZ_AP027728.1"/>
</dbReference>
<feature type="transmembrane region" description="Helical" evidence="7">
    <location>
        <begin position="252"/>
        <end position="274"/>
    </location>
</feature>
<keyword evidence="4 7" id="KW-1133">Transmembrane helix</keyword>
<feature type="transmembrane region" description="Helical" evidence="7">
    <location>
        <begin position="281"/>
        <end position="303"/>
    </location>
</feature>
<feature type="transmembrane region" description="Helical" evidence="7">
    <location>
        <begin position="218"/>
        <end position="240"/>
    </location>
</feature>
<keyword evidence="2" id="KW-1003">Cell membrane</keyword>
<dbReference type="InterPro" id="IPR050833">
    <property type="entry name" value="Poly_Biosynth_Transport"/>
</dbReference>
<keyword evidence="3 7" id="KW-0812">Transmembrane</keyword>
<feature type="transmembrane region" description="Helical" evidence="7">
    <location>
        <begin position="383"/>
        <end position="410"/>
    </location>
</feature>
<dbReference type="InterPro" id="IPR019277">
    <property type="entry name" value="DUF2304"/>
</dbReference>
<feature type="transmembrane region" description="Helical" evidence="7">
    <location>
        <begin position="464"/>
        <end position="485"/>
    </location>
</feature>
<feature type="transmembrane region" description="Helical" evidence="7">
    <location>
        <begin position="518"/>
        <end position="538"/>
    </location>
</feature>
<accession>A0ABN6X3W3</accession>
<reference evidence="9" key="1">
    <citation type="journal article" date="2019" name="Int. J. Syst. Evol. Microbiol.">
        <title>The Global Catalogue of Microorganisms (GCM) 10K type strain sequencing project: providing services to taxonomists for standard genome sequencing and annotation.</title>
        <authorList>
            <consortium name="The Broad Institute Genomics Platform"/>
            <consortium name="The Broad Institute Genome Sequencing Center for Infectious Disease"/>
            <person name="Wu L."/>
            <person name="Ma J."/>
        </authorList>
    </citation>
    <scope>NUCLEOTIDE SEQUENCE [LARGE SCALE GENOMIC DNA]</scope>
    <source>
        <strain evidence="9">NBRC 106310</strain>
    </source>
</reference>
<keyword evidence="9" id="KW-1185">Reference proteome</keyword>
<comment type="subcellular location">
    <subcellularLocation>
        <location evidence="1">Cell membrane</location>
        <topology evidence="1">Multi-pass membrane protein</topology>
    </subcellularLocation>
</comment>
<keyword evidence="5 7" id="KW-0472">Membrane</keyword>
<evidence type="ECO:0000256" key="4">
    <source>
        <dbReference type="ARBA" id="ARBA00022989"/>
    </source>
</evidence>
<evidence type="ECO:0000256" key="7">
    <source>
        <dbReference type="SAM" id="Phobius"/>
    </source>
</evidence>
<evidence type="ECO:0000313" key="9">
    <source>
        <dbReference type="Proteomes" id="UP001321543"/>
    </source>
</evidence>
<feature type="transmembrane region" description="Helical" evidence="7">
    <location>
        <begin position="31"/>
        <end position="52"/>
    </location>
</feature>
<evidence type="ECO:0000256" key="6">
    <source>
        <dbReference type="SAM" id="Coils"/>
    </source>
</evidence>
<dbReference type="PANTHER" id="PTHR30250">
    <property type="entry name" value="PST FAMILY PREDICTED COLANIC ACID TRANSPORTER"/>
    <property type="match status" value="1"/>
</dbReference>
<evidence type="ECO:0000256" key="5">
    <source>
        <dbReference type="ARBA" id="ARBA00023136"/>
    </source>
</evidence>
<feature type="transmembrane region" description="Helical" evidence="7">
    <location>
        <begin position="492"/>
        <end position="512"/>
    </location>
</feature>
<name>A0ABN6X3W3_9MICO</name>
<organism evidence="8 9">
    <name type="scientific">Microbacterium suwonense</name>
    <dbReference type="NCBI Taxonomy" id="683047"/>
    <lineage>
        <taxon>Bacteria</taxon>
        <taxon>Bacillati</taxon>
        <taxon>Actinomycetota</taxon>
        <taxon>Actinomycetes</taxon>
        <taxon>Micrococcales</taxon>
        <taxon>Microbacteriaceae</taxon>
        <taxon>Microbacterium</taxon>
    </lineage>
</organism>
<dbReference type="PANTHER" id="PTHR30250:SF11">
    <property type="entry name" value="O-ANTIGEN TRANSPORTER-RELATED"/>
    <property type="match status" value="1"/>
</dbReference>
<feature type="transmembrane region" description="Helical" evidence="7">
    <location>
        <begin position="309"/>
        <end position="329"/>
    </location>
</feature>
<feature type="transmembrane region" description="Helical" evidence="7">
    <location>
        <begin position="152"/>
        <end position="172"/>
    </location>
</feature>
<dbReference type="Proteomes" id="UP001321543">
    <property type="component" value="Chromosome"/>
</dbReference>
<feature type="transmembrane region" description="Helical" evidence="7">
    <location>
        <begin position="350"/>
        <end position="371"/>
    </location>
</feature>
<feature type="transmembrane region" description="Helical" evidence="7">
    <location>
        <begin position="6"/>
        <end position="24"/>
    </location>
</feature>
<keyword evidence="6" id="KW-0175">Coiled coil</keyword>
<evidence type="ECO:0000256" key="1">
    <source>
        <dbReference type="ARBA" id="ARBA00004651"/>
    </source>
</evidence>
<gene>
    <name evidence="8" type="ORF">GCM10025863_14120</name>
</gene>
<dbReference type="Pfam" id="PF10066">
    <property type="entry name" value="DUF2304"/>
    <property type="match status" value="1"/>
</dbReference>